<dbReference type="HOGENOM" id="CLU_1504052_0_0_1"/>
<sequence>MCHGQACYKEFYARFKSLKVQGCITNEMAGFLLESMVHPAIVKEALRRGCNQGSYLQMTIAFCEVALARDCFKLLYGHYPDESTPCSSSSSSCPSYSPCFTPTRTQPSHGTPMEIGATQFPSCPVPAHIKCFNCQGNHHKQDCPLQETALRQMMFEEMQTLFYDKQIKEMKSLGKEFGQ</sequence>
<evidence type="ECO:0000313" key="2">
    <source>
        <dbReference type="Proteomes" id="UP000054217"/>
    </source>
</evidence>
<accession>A0A0C3N9M9</accession>
<reference evidence="1 2" key="1">
    <citation type="submission" date="2014-04" db="EMBL/GenBank/DDBJ databases">
        <authorList>
            <consortium name="DOE Joint Genome Institute"/>
            <person name="Kuo A."/>
            <person name="Kohler A."/>
            <person name="Costa M.D."/>
            <person name="Nagy L.G."/>
            <person name="Floudas D."/>
            <person name="Copeland A."/>
            <person name="Barry K.W."/>
            <person name="Cichocki N."/>
            <person name="Veneault-Fourrey C."/>
            <person name="LaButti K."/>
            <person name="Lindquist E.A."/>
            <person name="Lipzen A."/>
            <person name="Lundell T."/>
            <person name="Morin E."/>
            <person name="Murat C."/>
            <person name="Sun H."/>
            <person name="Tunlid A."/>
            <person name="Henrissat B."/>
            <person name="Grigoriev I.V."/>
            <person name="Hibbett D.S."/>
            <person name="Martin F."/>
            <person name="Nordberg H.P."/>
            <person name="Cantor M.N."/>
            <person name="Hua S.X."/>
        </authorList>
    </citation>
    <scope>NUCLEOTIDE SEQUENCE [LARGE SCALE GENOMIC DNA]</scope>
    <source>
        <strain evidence="1 2">Marx 270</strain>
    </source>
</reference>
<keyword evidence="2" id="KW-1185">Reference proteome</keyword>
<dbReference type="OrthoDB" id="3068934at2759"/>
<evidence type="ECO:0000313" key="1">
    <source>
        <dbReference type="EMBL" id="KIN92680.1"/>
    </source>
</evidence>
<proteinExistence type="predicted"/>
<reference evidence="2" key="2">
    <citation type="submission" date="2015-01" db="EMBL/GenBank/DDBJ databases">
        <title>Evolutionary Origins and Diversification of the Mycorrhizal Mutualists.</title>
        <authorList>
            <consortium name="DOE Joint Genome Institute"/>
            <consortium name="Mycorrhizal Genomics Consortium"/>
            <person name="Kohler A."/>
            <person name="Kuo A."/>
            <person name="Nagy L.G."/>
            <person name="Floudas D."/>
            <person name="Copeland A."/>
            <person name="Barry K.W."/>
            <person name="Cichocki N."/>
            <person name="Veneault-Fourrey C."/>
            <person name="LaButti K."/>
            <person name="Lindquist E.A."/>
            <person name="Lipzen A."/>
            <person name="Lundell T."/>
            <person name="Morin E."/>
            <person name="Murat C."/>
            <person name="Riley R."/>
            <person name="Ohm R."/>
            <person name="Sun H."/>
            <person name="Tunlid A."/>
            <person name="Henrissat B."/>
            <person name="Grigoriev I.V."/>
            <person name="Hibbett D.S."/>
            <person name="Martin F."/>
        </authorList>
    </citation>
    <scope>NUCLEOTIDE SEQUENCE [LARGE SCALE GENOMIC DNA]</scope>
    <source>
        <strain evidence="2">Marx 270</strain>
    </source>
</reference>
<dbReference type="EMBL" id="KN832488">
    <property type="protein sequence ID" value="KIN92680.1"/>
    <property type="molecule type" value="Genomic_DNA"/>
</dbReference>
<protein>
    <recommendedName>
        <fullName evidence="3">CCHC-type domain-containing protein</fullName>
    </recommendedName>
</protein>
<gene>
    <name evidence="1" type="ORF">M404DRAFT_172830</name>
</gene>
<dbReference type="InParanoid" id="A0A0C3N9M9"/>
<name>A0A0C3N9M9_PISTI</name>
<evidence type="ECO:0008006" key="3">
    <source>
        <dbReference type="Google" id="ProtNLM"/>
    </source>
</evidence>
<dbReference type="AlphaFoldDB" id="A0A0C3N9M9"/>
<dbReference type="Proteomes" id="UP000054217">
    <property type="component" value="Unassembled WGS sequence"/>
</dbReference>
<organism evidence="1 2">
    <name type="scientific">Pisolithus tinctorius Marx 270</name>
    <dbReference type="NCBI Taxonomy" id="870435"/>
    <lineage>
        <taxon>Eukaryota</taxon>
        <taxon>Fungi</taxon>
        <taxon>Dikarya</taxon>
        <taxon>Basidiomycota</taxon>
        <taxon>Agaricomycotina</taxon>
        <taxon>Agaricomycetes</taxon>
        <taxon>Agaricomycetidae</taxon>
        <taxon>Boletales</taxon>
        <taxon>Sclerodermatineae</taxon>
        <taxon>Pisolithaceae</taxon>
        <taxon>Pisolithus</taxon>
    </lineage>
</organism>